<keyword evidence="3" id="KW-1185">Reference proteome</keyword>
<accession>A0A544QMJ9</accession>
<dbReference type="RefSeq" id="WP_142443244.1">
    <property type="nucleotide sequence ID" value="NZ_SESI01000002.1"/>
</dbReference>
<organism evidence="2 3">
    <name type="scientific">Halonotius roseus</name>
    <dbReference type="NCBI Taxonomy" id="2511997"/>
    <lineage>
        <taxon>Archaea</taxon>
        <taxon>Methanobacteriati</taxon>
        <taxon>Methanobacteriota</taxon>
        <taxon>Stenosarchaea group</taxon>
        <taxon>Halobacteria</taxon>
        <taxon>Halobacteriales</taxon>
        <taxon>Haloferacaceae</taxon>
        <taxon>Halonotius</taxon>
    </lineage>
</organism>
<protein>
    <submittedName>
        <fullName evidence="2">Uncharacterized protein</fullName>
    </submittedName>
</protein>
<dbReference type="AlphaFoldDB" id="A0A544QMJ9"/>
<dbReference type="Proteomes" id="UP000315385">
    <property type="component" value="Unassembled WGS sequence"/>
</dbReference>
<evidence type="ECO:0000313" key="2">
    <source>
        <dbReference type="EMBL" id="TQQ80120.1"/>
    </source>
</evidence>
<comment type="caution">
    <text evidence="2">The sequence shown here is derived from an EMBL/GenBank/DDBJ whole genome shotgun (WGS) entry which is preliminary data.</text>
</comment>
<dbReference type="Pfam" id="PF26258">
    <property type="entry name" value="DUF8062"/>
    <property type="match status" value="1"/>
</dbReference>
<sequence length="134" mass="14934">MSNPPADRPDPVAETDGTPADNTPTVTCSQCDRTWALEYELDSLYAGNQAFEQFALDHKRHTGHFPDDVTPWVADCDRCPATEQYLDEEPARRWAETHARHTTHPVSLTHDPSDVAVTVDDEARAVSTAEQESE</sequence>
<dbReference type="OrthoDB" id="211056at2157"/>
<name>A0A544QMJ9_9EURY</name>
<evidence type="ECO:0000256" key="1">
    <source>
        <dbReference type="SAM" id="MobiDB-lite"/>
    </source>
</evidence>
<reference evidence="2 3" key="1">
    <citation type="submission" date="2019-02" db="EMBL/GenBank/DDBJ databases">
        <title>Halonotius sp. a new haloqrchaeon isolated from saline water.</title>
        <authorList>
            <person name="Duran-Viseras A."/>
            <person name="Sanchez-Porro C."/>
            <person name="Ventosa A."/>
        </authorList>
    </citation>
    <scope>NUCLEOTIDE SEQUENCE [LARGE SCALE GENOMIC DNA]</scope>
    <source>
        <strain evidence="2 3">F9-27</strain>
    </source>
</reference>
<feature type="region of interest" description="Disordered" evidence="1">
    <location>
        <begin position="1"/>
        <end position="27"/>
    </location>
</feature>
<dbReference type="EMBL" id="SESI01000002">
    <property type="protein sequence ID" value="TQQ80120.1"/>
    <property type="molecule type" value="Genomic_DNA"/>
</dbReference>
<proteinExistence type="predicted"/>
<dbReference type="InterPro" id="IPR058375">
    <property type="entry name" value="DUF8062"/>
</dbReference>
<evidence type="ECO:0000313" key="3">
    <source>
        <dbReference type="Proteomes" id="UP000315385"/>
    </source>
</evidence>
<gene>
    <name evidence="2" type="ORF">EWF95_06385</name>
</gene>